<evidence type="ECO:0000313" key="2">
    <source>
        <dbReference type="EMBL" id="GAM12652.1"/>
    </source>
</evidence>
<feature type="transmembrane region" description="Helical" evidence="1">
    <location>
        <begin position="95"/>
        <end position="114"/>
    </location>
</feature>
<keyword evidence="1" id="KW-0812">Transmembrane</keyword>
<proteinExistence type="predicted"/>
<keyword evidence="3" id="KW-1185">Reference proteome</keyword>
<keyword evidence="1" id="KW-1133">Transmembrane helix</keyword>
<name>A0A0A8X0U1_MESS1</name>
<evidence type="ECO:0000313" key="3">
    <source>
        <dbReference type="Proteomes" id="UP000031014"/>
    </source>
</evidence>
<organism evidence="2 3">
    <name type="scientific">Mesobacillus selenatarsenatis (strain DSM 18680 / JCM 14380 / FERM P-15431 / SF-1)</name>
    <dbReference type="NCBI Taxonomy" id="1321606"/>
    <lineage>
        <taxon>Bacteria</taxon>
        <taxon>Bacillati</taxon>
        <taxon>Bacillota</taxon>
        <taxon>Bacilli</taxon>
        <taxon>Bacillales</taxon>
        <taxon>Bacillaceae</taxon>
        <taxon>Mesobacillus</taxon>
    </lineage>
</organism>
<dbReference type="AlphaFoldDB" id="A0A0A8X0U1"/>
<dbReference type="RefSeq" id="WP_052442080.1">
    <property type="nucleotide sequence ID" value="NZ_BASE01000017.1"/>
</dbReference>
<gene>
    <name evidence="2" type="ORF">SAMD00020551_0787</name>
</gene>
<comment type="caution">
    <text evidence="2">The sequence shown here is derived from an EMBL/GenBank/DDBJ whole genome shotgun (WGS) entry which is preliminary data.</text>
</comment>
<dbReference type="EMBL" id="BASE01000017">
    <property type="protein sequence ID" value="GAM12652.1"/>
    <property type="molecule type" value="Genomic_DNA"/>
</dbReference>
<evidence type="ECO:0000256" key="1">
    <source>
        <dbReference type="SAM" id="Phobius"/>
    </source>
</evidence>
<keyword evidence="1" id="KW-0472">Membrane</keyword>
<dbReference type="Proteomes" id="UP000031014">
    <property type="component" value="Unassembled WGS sequence"/>
</dbReference>
<reference evidence="2 3" key="1">
    <citation type="submission" date="2013-06" db="EMBL/GenBank/DDBJ databases">
        <title>Whole genome shotgun sequence of Bacillus selenatarsenatis SF-1.</title>
        <authorList>
            <person name="Kuroda M."/>
            <person name="Sei K."/>
            <person name="Yamashita M."/>
            <person name="Ike M."/>
        </authorList>
    </citation>
    <scope>NUCLEOTIDE SEQUENCE [LARGE SCALE GENOMIC DNA]</scope>
    <source>
        <strain evidence="2 3">SF-1</strain>
    </source>
</reference>
<sequence>MDAVQIVFLVLLWGVPIVRFIQMYRKMNEEEQAEIKASLKNPLYYLDDGFRYIGFALMFSGMITFIPIIQHIGASILFIGWFYGGLDLLDKSVKQSVGLMSFAVLMAGVYYLIWT</sequence>
<protein>
    <submittedName>
        <fullName evidence="2">Uncharacterized protein</fullName>
    </submittedName>
</protein>
<feature type="transmembrane region" description="Helical" evidence="1">
    <location>
        <begin position="52"/>
        <end position="83"/>
    </location>
</feature>
<feature type="transmembrane region" description="Helical" evidence="1">
    <location>
        <begin position="6"/>
        <end position="24"/>
    </location>
</feature>
<dbReference type="OrthoDB" id="2867769at2"/>
<accession>A0A0A8X0U1</accession>